<gene>
    <name evidence="2" type="ORF">AUR04nite_18490</name>
</gene>
<proteinExistence type="predicted"/>
<dbReference type="Gene3D" id="2.40.10.10">
    <property type="entry name" value="Trypsin-like serine proteases"/>
    <property type="match status" value="2"/>
</dbReference>
<reference evidence="2 3" key="1">
    <citation type="submission" date="2019-06" db="EMBL/GenBank/DDBJ databases">
        <title>Whole genome shotgun sequence of Glutamicibacter uratoxydans NBRC 15515.</title>
        <authorList>
            <person name="Hosoyama A."/>
            <person name="Uohara A."/>
            <person name="Ohji S."/>
            <person name="Ichikawa N."/>
        </authorList>
    </citation>
    <scope>NUCLEOTIDE SEQUENCE [LARGE SCALE GENOMIC DNA]</scope>
    <source>
        <strain evidence="2 3">NBRC 15515</strain>
    </source>
</reference>
<dbReference type="GO" id="GO:0004252">
    <property type="term" value="F:serine-type endopeptidase activity"/>
    <property type="evidence" value="ECO:0007669"/>
    <property type="project" value="InterPro"/>
</dbReference>
<evidence type="ECO:0000256" key="1">
    <source>
        <dbReference type="SAM" id="MobiDB-lite"/>
    </source>
</evidence>
<evidence type="ECO:0008006" key="4">
    <source>
        <dbReference type="Google" id="ProtNLM"/>
    </source>
</evidence>
<dbReference type="SUPFAM" id="SSF50494">
    <property type="entry name" value="Trypsin-like serine proteases"/>
    <property type="match status" value="1"/>
</dbReference>
<dbReference type="PANTHER" id="PTHR43019">
    <property type="entry name" value="SERINE ENDOPROTEASE DEGS"/>
    <property type="match status" value="1"/>
</dbReference>
<protein>
    <recommendedName>
        <fullName evidence="4">Serine protease</fullName>
    </recommendedName>
</protein>
<organism evidence="2 3">
    <name type="scientific">Glutamicibacter uratoxydans</name>
    <name type="common">Arthrobacter uratoxydans</name>
    <dbReference type="NCBI Taxonomy" id="43667"/>
    <lineage>
        <taxon>Bacteria</taxon>
        <taxon>Bacillati</taxon>
        <taxon>Actinomycetota</taxon>
        <taxon>Actinomycetes</taxon>
        <taxon>Micrococcales</taxon>
        <taxon>Micrococcaceae</taxon>
        <taxon>Glutamicibacter</taxon>
    </lineage>
</organism>
<dbReference type="PANTHER" id="PTHR43019:SF23">
    <property type="entry name" value="PROTEASE DO-LIKE 5, CHLOROPLASTIC"/>
    <property type="match status" value="1"/>
</dbReference>
<sequence>MLWVLWFGVAIRGGEVMAAIGAGTKTLRALALGAATALTVSGCIQLGGGSGQPAAETPTASTTSSSPDTDETPTPITTPRSTPSPSPAPKEWKTLVKETRSGVAHLQVGTCDGTYFGTGFLVDDDLIATASHVIDDANSITVRVDDELISAQVLGKNPKADIALLKLARSSGGYQFSVLETPPELGTEIVVMGFPDSTEVKDAEISDNAFTTNRGSIAAENQIVEYNTGVTVSNLVRYDASTYPGISGGPLISQDAQVVALVSGGRFSADGNQFSGWSFAAPGPSIAQAVEDWSLRGTYSEMKECNNGPADEWPALEPTIDSTHPQAVNIAQSLIAHGQDINAGNYAAAYEIFTPRMQKRVRSEDEWAEGLKTSQWLAWNLVDVTGSGDSLTARVNFATAQAPEYGHEGQTCSFWDIKYTMLWDGTRWLMDDLKKMSEPIDCSADLEDMTHTDEFGD</sequence>
<keyword evidence="3" id="KW-1185">Reference proteome</keyword>
<dbReference type="InterPro" id="IPR043504">
    <property type="entry name" value="Peptidase_S1_PA_chymotrypsin"/>
</dbReference>
<dbReference type="GO" id="GO:0006508">
    <property type="term" value="P:proteolysis"/>
    <property type="evidence" value="ECO:0007669"/>
    <property type="project" value="InterPro"/>
</dbReference>
<accession>A0A4Y4DNX8</accession>
<dbReference type="InterPro" id="IPR001940">
    <property type="entry name" value="Peptidase_S1C"/>
</dbReference>
<name>A0A4Y4DNX8_GLUUR</name>
<feature type="compositionally biased region" description="Low complexity" evidence="1">
    <location>
        <begin position="53"/>
        <end position="81"/>
    </location>
</feature>
<comment type="caution">
    <text evidence="2">The sequence shown here is derived from an EMBL/GenBank/DDBJ whole genome shotgun (WGS) entry which is preliminary data.</text>
</comment>
<dbReference type="Pfam" id="PF13365">
    <property type="entry name" value="Trypsin_2"/>
    <property type="match status" value="1"/>
</dbReference>
<dbReference type="OrthoDB" id="9766361at2"/>
<dbReference type="PRINTS" id="PR00834">
    <property type="entry name" value="PROTEASES2C"/>
</dbReference>
<dbReference type="EMBL" id="BJNY01000009">
    <property type="protein sequence ID" value="GED06317.1"/>
    <property type="molecule type" value="Genomic_DNA"/>
</dbReference>
<dbReference type="Proteomes" id="UP000316612">
    <property type="component" value="Unassembled WGS sequence"/>
</dbReference>
<dbReference type="AlphaFoldDB" id="A0A4Y4DNX8"/>
<evidence type="ECO:0000313" key="3">
    <source>
        <dbReference type="Proteomes" id="UP000316612"/>
    </source>
</evidence>
<feature type="region of interest" description="Disordered" evidence="1">
    <location>
        <begin position="48"/>
        <end position="91"/>
    </location>
</feature>
<evidence type="ECO:0000313" key="2">
    <source>
        <dbReference type="EMBL" id="GED06317.1"/>
    </source>
</evidence>
<dbReference type="InterPro" id="IPR009003">
    <property type="entry name" value="Peptidase_S1_PA"/>
</dbReference>